<accession>A0A937RCL9</accession>
<dbReference type="NCBIfam" id="TIGR02243">
    <property type="entry name" value="putative baseplate assembly protein"/>
    <property type="match status" value="1"/>
</dbReference>
<dbReference type="EMBL" id="JAEACQ010000140">
    <property type="protein sequence ID" value="MBL7626530.1"/>
    <property type="molecule type" value="Genomic_DNA"/>
</dbReference>
<protein>
    <submittedName>
        <fullName evidence="1">Baseplate assembly protein</fullName>
    </submittedName>
</protein>
<name>A0A937RCL9_9ACTN</name>
<keyword evidence="2" id="KW-1185">Reference proteome</keyword>
<reference evidence="1" key="1">
    <citation type="submission" date="2020-12" db="EMBL/GenBank/DDBJ databases">
        <title>Genomic characterization of non-nitrogen-fixing Frankia strains.</title>
        <authorList>
            <person name="Carlos-Shanley C."/>
            <person name="Guerra T."/>
            <person name="Hahn D."/>
        </authorList>
    </citation>
    <scope>NUCLEOTIDE SEQUENCE</scope>
    <source>
        <strain evidence="1">CN6</strain>
    </source>
</reference>
<evidence type="ECO:0000313" key="1">
    <source>
        <dbReference type="EMBL" id="MBL7626530.1"/>
    </source>
</evidence>
<gene>
    <name evidence="1" type="ORF">I7412_04955</name>
</gene>
<evidence type="ECO:0000313" key="2">
    <source>
        <dbReference type="Proteomes" id="UP000604475"/>
    </source>
</evidence>
<dbReference type="Proteomes" id="UP000604475">
    <property type="component" value="Unassembled WGS sequence"/>
</dbReference>
<dbReference type="AlphaFoldDB" id="A0A937RCL9"/>
<organism evidence="1 2">
    <name type="scientific">Frankia nepalensis</name>
    <dbReference type="NCBI Taxonomy" id="1836974"/>
    <lineage>
        <taxon>Bacteria</taxon>
        <taxon>Bacillati</taxon>
        <taxon>Actinomycetota</taxon>
        <taxon>Actinomycetes</taxon>
        <taxon>Frankiales</taxon>
        <taxon>Frankiaceae</taxon>
        <taxon>Frankia</taxon>
    </lineage>
</organism>
<proteinExistence type="predicted"/>
<sequence>MSGPAAKDRRRQLLRAHPELNGLDHVELAAAAPSAAPALRATFVNPLGPLPTPAQLRVDGGDRIPTVAVTAVEPTTDPRTALVTLASRGDRSRYTLRLVTGAGQTYPPDWVDPVLASACFSFQVARDDGLPCDGPPAPGPAAAAEPRLDYLARDWESLRAVLFDRLSVLQPTWTRRDAADQRVMLVELLAELGDRLSYRQDAIATEAYLATARRRVSARRHARLVDYAMSDGTNARTWVQLAVSEDELLTSGGTLPVVPAGLRLLTGGSDAPALLAAGSPAAAAAVAAGALEFQTLSTLDVLAGAHNAMRFHTWSGERPALAAGATSATLAGHLPHLAVGQVLVLVEHRDPVGPARDPRDADPDRRQAVRLTAARATDAGGRPLRDRLTGEAVTEIAWHAGDALAFPLLVAGTLVTGAGGEREYDDGALALGNIVLADHGQAQPAEQLGPVPATGRIRFRLARGPLTQVARQVVDEPLRDGSGTREVVVPFVASGSAASAVDAAPDLVLPDVSLAEDGDGRPWEIRRDLLRSGAARDFVVEVDDDGFGWLRFGEPVDGRPADGARPPAGAVLRARYRTGNGAVGNVGAGVIRTVLAGDDTPAALRAALGAPGARVANPLPARGGTDPETIEQVRQRAPVAFRRQERALTADDYARRAERFGHPGPARVQRAVATVRWAGSWHAVVVAVDPVGAEQADDAFLAEVRDYLDTYRMAGHDLRVVAARYAPLEIGLAVHVAPGRRRDLVRAELGELLSNRRLPDGRLGLFHPDRLTFGTHVYLGPIVAAAQVIPGVARVGVTRFARYRQPATDARARGRIDIGPREIARLDDDPNRPDRGRFFLDALEGGR</sequence>
<dbReference type="RefSeq" id="WP_203005908.1">
    <property type="nucleotide sequence ID" value="NZ_JADWYU010000225.1"/>
</dbReference>
<comment type="caution">
    <text evidence="1">The sequence shown here is derived from an EMBL/GenBank/DDBJ whole genome shotgun (WGS) entry which is preliminary data.</text>
</comment>
<dbReference type="InterPro" id="IPR011749">
    <property type="entry name" value="CHP02243"/>
</dbReference>